<keyword evidence="2" id="KW-1185">Reference proteome</keyword>
<evidence type="ECO:0000313" key="1">
    <source>
        <dbReference type="EMBL" id="MPC98129.1"/>
    </source>
</evidence>
<organism evidence="1 2">
    <name type="scientific">Portunus trituberculatus</name>
    <name type="common">Swimming crab</name>
    <name type="synonym">Neptunus trituberculatus</name>
    <dbReference type="NCBI Taxonomy" id="210409"/>
    <lineage>
        <taxon>Eukaryota</taxon>
        <taxon>Metazoa</taxon>
        <taxon>Ecdysozoa</taxon>
        <taxon>Arthropoda</taxon>
        <taxon>Crustacea</taxon>
        <taxon>Multicrustacea</taxon>
        <taxon>Malacostraca</taxon>
        <taxon>Eumalacostraca</taxon>
        <taxon>Eucarida</taxon>
        <taxon>Decapoda</taxon>
        <taxon>Pleocyemata</taxon>
        <taxon>Brachyura</taxon>
        <taxon>Eubrachyura</taxon>
        <taxon>Portunoidea</taxon>
        <taxon>Portunidae</taxon>
        <taxon>Portuninae</taxon>
        <taxon>Portunus</taxon>
    </lineage>
</organism>
<evidence type="ECO:0000313" key="2">
    <source>
        <dbReference type="Proteomes" id="UP000324222"/>
    </source>
</evidence>
<dbReference type="Proteomes" id="UP000324222">
    <property type="component" value="Unassembled WGS sequence"/>
</dbReference>
<gene>
    <name evidence="1" type="ORF">E2C01_093482</name>
</gene>
<protein>
    <submittedName>
        <fullName evidence="1">Uncharacterized protein</fullName>
    </submittedName>
</protein>
<comment type="caution">
    <text evidence="1">The sequence shown here is derived from an EMBL/GenBank/DDBJ whole genome shotgun (WGS) entry which is preliminary data.</text>
</comment>
<dbReference type="EMBL" id="VSRR010112724">
    <property type="protein sequence ID" value="MPC98129.1"/>
    <property type="molecule type" value="Genomic_DNA"/>
</dbReference>
<reference evidence="1 2" key="1">
    <citation type="submission" date="2019-05" db="EMBL/GenBank/DDBJ databases">
        <title>Another draft genome of Portunus trituberculatus and its Hox gene families provides insights of decapod evolution.</title>
        <authorList>
            <person name="Jeong J.-H."/>
            <person name="Song I."/>
            <person name="Kim S."/>
            <person name="Choi T."/>
            <person name="Kim D."/>
            <person name="Ryu S."/>
            <person name="Kim W."/>
        </authorList>
    </citation>
    <scope>NUCLEOTIDE SEQUENCE [LARGE SCALE GENOMIC DNA]</scope>
    <source>
        <tissue evidence="1">Muscle</tissue>
    </source>
</reference>
<dbReference type="AlphaFoldDB" id="A0A5B7JTM8"/>
<name>A0A5B7JTM8_PORTR</name>
<accession>A0A5B7JTM8</accession>
<sequence length="65" mass="7081">MVVFNFRSVGKEYSRLLVLLSDAGEKHRIEEQRIAGSITVEVVQLECSLCKVSLVWSRGGGGGSV</sequence>
<proteinExistence type="predicted"/>